<gene>
    <name evidence="2" type="primary">Gpr179</name>
    <name evidence="2" type="ORF">EUDELE_R15057</name>
</gene>
<keyword evidence="3" id="KW-1185">Reference proteome</keyword>
<dbReference type="EMBL" id="VZSX01000255">
    <property type="protein sequence ID" value="NXA43038.1"/>
    <property type="molecule type" value="Genomic_DNA"/>
</dbReference>
<protein>
    <submittedName>
        <fullName evidence="2">GP179 protein</fullName>
    </submittedName>
</protein>
<sequence>ASGTSRSADKADVCPWETQESEGSSKAEICPWEVAVPPSDHGKAKQVPGGVSKGDKRMRRQAALASPARSLETGGSERAATRPWGSPDTAQTLGTPRAGSPGLPKPPSGTSRSADKADICPWETQESKAGSKAEICPWESLDTVQPAGKPRAGSPGLPKPASAISRSADKA</sequence>
<feature type="non-terminal residue" evidence="2">
    <location>
        <position position="1"/>
    </location>
</feature>
<reference evidence="2 3" key="1">
    <citation type="submission" date="2019-09" db="EMBL/GenBank/DDBJ databases">
        <title>Bird 10,000 Genomes (B10K) Project - Family phase.</title>
        <authorList>
            <person name="Zhang G."/>
        </authorList>
    </citation>
    <scope>NUCLEOTIDE SEQUENCE [LARGE SCALE GENOMIC DNA]</scope>
    <source>
        <strain evidence="2">B10K-LSUMZ-16893</strain>
    </source>
</reference>
<dbReference type="AlphaFoldDB" id="A0A7K7VQ14"/>
<evidence type="ECO:0000313" key="3">
    <source>
        <dbReference type="Proteomes" id="UP000533954"/>
    </source>
</evidence>
<evidence type="ECO:0000313" key="2">
    <source>
        <dbReference type="EMBL" id="NXA43038.1"/>
    </source>
</evidence>
<feature type="region of interest" description="Disordered" evidence="1">
    <location>
        <begin position="1"/>
        <end position="171"/>
    </location>
</feature>
<dbReference type="OrthoDB" id="5823771at2759"/>
<proteinExistence type="predicted"/>
<organism evidence="2 3">
    <name type="scientific">Eudromia elegans</name>
    <name type="common">Elegant crested-tinamou</name>
    <dbReference type="NCBI Taxonomy" id="8805"/>
    <lineage>
        <taxon>Eukaryota</taxon>
        <taxon>Metazoa</taxon>
        <taxon>Chordata</taxon>
        <taxon>Craniata</taxon>
        <taxon>Vertebrata</taxon>
        <taxon>Euteleostomi</taxon>
        <taxon>Archelosauria</taxon>
        <taxon>Archosauria</taxon>
        <taxon>Dinosauria</taxon>
        <taxon>Saurischia</taxon>
        <taxon>Theropoda</taxon>
        <taxon>Coelurosauria</taxon>
        <taxon>Aves</taxon>
        <taxon>Palaeognathae</taxon>
        <taxon>Tinamiformes</taxon>
        <taxon>Tinamidae</taxon>
        <taxon>Eudromia</taxon>
    </lineage>
</organism>
<feature type="non-terminal residue" evidence="2">
    <location>
        <position position="171"/>
    </location>
</feature>
<accession>A0A7K7VQ14</accession>
<dbReference type="Proteomes" id="UP000533954">
    <property type="component" value="Unassembled WGS sequence"/>
</dbReference>
<comment type="caution">
    <text evidence="2">The sequence shown here is derived from an EMBL/GenBank/DDBJ whole genome shotgun (WGS) entry which is preliminary data.</text>
</comment>
<evidence type="ECO:0000256" key="1">
    <source>
        <dbReference type="SAM" id="MobiDB-lite"/>
    </source>
</evidence>
<name>A0A7K7VQ14_EUDEL</name>